<keyword evidence="10" id="KW-0812">Transmembrane</keyword>
<evidence type="ECO:0000256" key="6">
    <source>
        <dbReference type="ARBA" id="ARBA00023157"/>
    </source>
</evidence>
<dbReference type="GO" id="GO:0046872">
    <property type="term" value="F:metal ion binding"/>
    <property type="evidence" value="ECO:0007669"/>
    <property type="project" value="UniProtKB-KW"/>
</dbReference>
<evidence type="ECO:0000256" key="10">
    <source>
        <dbReference type="SAM" id="Phobius"/>
    </source>
</evidence>
<dbReference type="OrthoDB" id="10035764at2759"/>
<dbReference type="Gene3D" id="3.40.1620.60">
    <property type="match status" value="1"/>
</dbReference>
<keyword evidence="6" id="KW-1015">Disulfide bond</keyword>
<dbReference type="Pfam" id="PF17771">
    <property type="entry name" value="ADAMTS_CR_2"/>
    <property type="match status" value="1"/>
</dbReference>
<dbReference type="SUPFAM" id="SSF55486">
    <property type="entry name" value="Metalloproteases ('zincins'), catalytic domain"/>
    <property type="match status" value="1"/>
</dbReference>
<gene>
    <name evidence="12" type="ORF">NMOB1V02_LOCUS10499</name>
</gene>
<feature type="region of interest" description="Disordered" evidence="9">
    <location>
        <begin position="383"/>
        <end position="426"/>
    </location>
</feature>
<feature type="transmembrane region" description="Helical" evidence="10">
    <location>
        <begin position="32"/>
        <end position="51"/>
    </location>
</feature>
<dbReference type="Proteomes" id="UP000678499">
    <property type="component" value="Unassembled WGS sequence"/>
</dbReference>
<accession>A0A7R9GHL2</accession>
<dbReference type="Pfam" id="PF01421">
    <property type="entry name" value="Reprolysin"/>
    <property type="match status" value="1"/>
</dbReference>
<name>A0A7R9GHL2_9CRUS</name>
<dbReference type="GO" id="GO:0030198">
    <property type="term" value="P:extracellular matrix organization"/>
    <property type="evidence" value="ECO:0007669"/>
    <property type="project" value="TreeGrafter"/>
</dbReference>
<reference evidence="12" key="1">
    <citation type="submission" date="2020-11" db="EMBL/GenBank/DDBJ databases">
        <authorList>
            <person name="Tran Van P."/>
        </authorList>
    </citation>
    <scope>NUCLEOTIDE SEQUENCE</scope>
</reference>
<keyword evidence="13" id="KW-1185">Reference proteome</keyword>
<keyword evidence="7" id="KW-0325">Glycoprotein</keyword>
<evidence type="ECO:0000256" key="3">
    <source>
        <dbReference type="ARBA" id="ARBA00022801"/>
    </source>
</evidence>
<feature type="transmembrane region" description="Helical" evidence="10">
    <location>
        <begin position="102"/>
        <end position="126"/>
    </location>
</feature>
<feature type="binding site" evidence="8">
    <location>
        <position position="594"/>
    </location>
    <ligand>
        <name>Zn(2+)</name>
        <dbReference type="ChEBI" id="CHEBI:29105"/>
        <note>catalytic</note>
    </ligand>
</feature>
<dbReference type="GO" id="GO:0006508">
    <property type="term" value="P:proteolysis"/>
    <property type="evidence" value="ECO:0007669"/>
    <property type="project" value="UniProtKB-KW"/>
</dbReference>
<feature type="compositionally biased region" description="Basic and acidic residues" evidence="9">
    <location>
        <begin position="383"/>
        <end position="400"/>
    </location>
</feature>
<dbReference type="PANTHER" id="PTHR13723">
    <property type="entry name" value="ADAMTS A DISINTEGRIN AND METALLOPROTEASE WITH THROMBOSPONDIN MOTIFS PROTEASE"/>
    <property type="match status" value="1"/>
</dbReference>
<dbReference type="GO" id="GO:0004222">
    <property type="term" value="F:metalloendopeptidase activity"/>
    <property type="evidence" value="ECO:0007669"/>
    <property type="project" value="InterPro"/>
</dbReference>
<keyword evidence="10" id="KW-0472">Membrane</keyword>
<evidence type="ECO:0000256" key="4">
    <source>
        <dbReference type="ARBA" id="ARBA00022833"/>
    </source>
</evidence>
<evidence type="ECO:0000259" key="11">
    <source>
        <dbReference type="PROSITE" id="PS50215"/>
    </source>
</evidence>
<dbReference type="InterPro" id="IPR050439">
    <property type="entry name" value="ADAMTS_ADAMTS-like"/>
</dbReference>
<dbReference type="GO" id="GO:0031012">
    <property type="term" value="C:extracellular matrix"/>
    <property type="evidence" value="ECO:0007669"/>
    <property type="project" value="TreeGrafter"/>
</dbReference>
<feature type="compositionally biased region" description="Basic and acidic residues" evidence="9">
    <location>
        <begin position="415"/>
        <end position="426"/>
    </location>
</feature>
<dbReference type="InterPro" id="IPR036383">
    <property type="entry name" value="TSP1_rpt_sf"/>
</dbReference>
<dbReference type="EMBL" id="OA886493">
    <property type="protein sequence ID" value="CAD7282881.1"/>
    <property type="molecule type" value="Genomic_DNA"/>
</dbReference>
<organism evidence="12">
    <name type="scientific">Notodromas monacha</name>
    <dbReference type="NCBI Taxonomy" id="399045"/>
    <lineage>
        <taxon>Eukaryota</taxon>
        <taxon>Metazoa</taxon>
        <taxon>Ecdysozoa</taxon>
        <taxon>Arthropoda</taxon>
        <taxon>Crustacea</taxon>
        <taxon>Oligostraca</taxon>
        <taxon>Ostracoda</taxon>
        <taxon>Podocopa</taxon>
        <taxon>Podocopida</taxon>
        <taxon>Cypridocopina</taxon>
        <taxon>Cypridoidea</taxon>
        <taxon>Cyprididae</taxon>
        <taxon>Notodromas</taxon>
    </lineage>
</organism>
<dbReference type="AlphaFoldDB" id="A0A7R9GHL2"/>
<evidence type="ECO:0000256" key="9">
    <source>
        <dbReference type="SAM" id="MobiDB-lite"/>
    </source>
</evidence>
<evidence type="ECO:0000256" key="5">
    <source>
        <dbReference type="ARBA" id="ARBA00023049"/>
    </source>
</evidence>
<dbReference type="PANTHER" id="PTHR13723:SF200">
    <property type="entry name" value="ADAM METALLOPEPTIDASE WITH THROMBOSPONDIN TYPE 1 MOTIF B, ISOFORM B"/>
    <property type="match status" value="1"/>
</dbReference>
<feature type="domain" description="Peptidase M12B" evidence="11">
    <location>
        <begin position="431"/>
        <end position="655"/>
    </location>
</feature>
<dbReference type="InterPro" id="IPR041645">
    <property type="entry name" value="ADAMTS_CR_2"/>
</dbReference>
<evidence type="ECO:0000313" key="13">
    <source>
        <dbReference type="Proteomes" id="UP000678499"/>
    </source>
</evidence>
<feature type="binding site" evidence="8">
    <location>
        <position position="604"/>
    </location>
    <ligand>
        <name>Zn(2+)</name>
        <dbReference type="ChEBI" id="CHEBI:29105"/>
        <note>catalytic</note>
    </ligand>
</feature>
<keyword evidence="1" id="KW-0645">Protease</keyword>
<dbReference type="Gene3D" id="3.40.390.10">
    <property type="entry name" value="Collagenase (Catalytic Domain)"/>
    <property type="match status" value="1"/>
</dbReference>
<feature type="transmembrane region" description="Helical" evidence="10">
    <location>
        <begin position="63"/>
        <end position="82"/>
    </location>
</feature>
<feature type="active site" evidence="8">
    <location>
        <position position="595"/>
    </location>
</feature>
<dbReference type="InterPro" id="IPR024079">
    <property type="entry name" value="MetalloPept_cat_dom_sf"/>
</dbReference>
<feature type="binding site" evidence="8">
    <location>
        <position position="598"/>
    </location>
    <ligand>
        <name>Zn(2+)</name>
        <dbReference type="ChEBI" id="CHEBI:29105"/>
        <note>catalytic</note>
    </ligand>
</feature>
<feature type="transmembrane region" description="Helical" evidence="10">
    <location>
        <begin position="224"/>
        <end position="242"/>
    </location>
</feature>
<dbReference type="SUPFAM" id="SSF82895">
    <property type="entry name" value="TSP-1 type 1 repeat"/>
    <property type="match status" value="1"/>
</dbReference>
<dbReference type="PROSITE" id="PS50215">
    <property type="entry name" value="ADAM_MEPRO"/>
    <property type="match status" value="1"/>
</dbReference>
<evidence type="ECO:0000313" key="12">
    <source>
        <dbReference type="EMBL" id="CAD7282881.1"/>
    </source>
</evidence>
<evidence type="ECO:0000256" key="2">
    <source>
        <dbReference type="ARBA" id="ARBA00022723"/>
    </source>
</evidence>
<keyword evidence="2 8" id="KW-0479">Metal-binding</keyword>
<dbReference type="EMBL" id="CAJPEX010004456">
    <property type="protein sequence ID" value="CAG0923033.1"/>
    <property type="molecule type" value="Genomic_DNA"/>
</dbReference>
<dbReference type="Gene3D" id="2.20.100.10">
    <property type="entry name" value="Thrombospondin type-1 (TSP1) repeat"/>
    <property type="match status" value="1"/>
</dbReference>
<feature type="non-terminal residue" evidence="12">
    <location>
        <position position="1027"/>
    </location>
</feature>
<evidence type="ECO:0000256" key="8">
    <source>
        <dbReference type="PROSITE-ProRule" id="PRU00276"/>
    </source>
</evidence>
<keyword evidence="10" id="KW-1133">Transmembrane helix</keyword>
<protein>
    <recommendedName>
        <fullName evidence="11">Peptidase M12B domain-containing protein</fullName>
    </recommendedName>
</protein>
<keyword evidence="3" id="KW-0378">Hydrolase</keyword>
<comment type="caution">
    <text evidence="8">Lacks conserved residue(s) required for the propagation of feature annotation.</text>
</comment>
<keyword evidence="4 8" id="KW-0862">Zinc</keyword>
<keyword evidence="5" id="KW-0482">Metalloprotease</keyword>
<sequence>MGAAIPLATGSHLRRKIRQGAVNPKREVMKGAIWRAIKLFLIGMVLGTLGGRNDLKMLRIFGVLQRLAVSYLIGTGVFLLVAQENYPAPSAISNFRAGVHGVLLMAPAWILTAALLLIHSLVIALLPVPSCPKGYLGPGGLHEDGAHLKTCIGGATGFIDREILTLNHMYPYPTSMELYKSGPFDPEGLWGMNSLAMYIGHSVAYNVFPWRYRYGSMNTHFERLVENLWGTCLWVLVSFWMFKKNIFVKVLAAAEQHEESSKVYPVWAQSEDPSSKSWTLYLYQEYQDSSQGPSRDQGPFQLSENQDLLSDSFKSADSVARLSRCKHLSGLSAEGGVAAVSLCPGGETQDEEKLPPVAVCCAKISAVWETGVFLSREGRRMVLKPDGDSSSRQQRSHEESQDPIPHSLITPRNETSQKEGAENSRAVDEKYTMELAVFTDAALLRFMESRNPDGGSDAMSRVVDVVLAFVNAVQALFDADHIRPSLGITVVQLDVLSDDAAGPPIPVKDGTEIVDYLEAFCSWAAARKPTRATSERWQDAVGWDHALLISGWDLAIQGDTTVMGLSWVDGICSNDQSCSVNEGRSFESVFVMAHELAHNLGVGHDGDVGAEDCPDAGHIMSESVGPGKTTWSTCSQTALASGLRHATCLRQQNNPTNPSSTAGILSGMNAEEEEEAKSNTRVFSADEQCALHYGNLFSAVKNQEDICYDLYCTNGAKIVRSHPAVEFTVCGEGQICKLGKCISVDGDQKQPPLVSQSLWVSIADLLLHKARTVSEQPKNKKETAQVLRSTADDPSVDHNSVLERMPLVHPYEGAMSEAIPTRAVEWKVTYSECSVTCGGGTRTVTLLCMLTTTGPDSSANNYLQVDPQMCMDYGVAVTGNGRIVESPGNNFESCNTQPCPFGHWEGATRQNNETQTRLFFGKQEESSLNCVQKQGIQYRSVICKASLTDKLSTMSPFKVIKSLFELKKSLLTSKLSFVLKDSDCAVVKPADKQFCILGCDDESNNVDGQKLSFFGAINDGLQKAVKN</sequence>
<proteinExistence type="predicted"/>
<dbReference type="InterPro" id="IPR001590">
    <property type="entry name" value="Peptidase_M12B"/>
</dbReference>
<evidence type="ECO:0000256" key="1">
    <source>
        <dbReference type="ARBA" id="ARBA00022670"/>
    </source>
</evidence>
<evidence type="ECO:0000256" key="7">
    <source>
        <dbReference type="ARBA" id="ARBA00023180"/>
    </source>
</evidence>